<proteinExistence type="predicted"/>
<organism evidence="1 2">
    <name type="scientific">Vibrio tritonius</name>
    <dbReference type="NCBI Taxonomy" id="1435069"/>
    <lineage>
        <taxon>Bacteria</taxon>
        <taxon>Pseudomonadati</taxon>
        <taxon>Pseudomonadota</taxon>
        <taxon>Gammaproteobacteria</taxon>
        <taxon>Vibrionales</taxon>
        <taxon>Vibrionaceae</taxon>
        <taxon>Vibrio</taxon>
    </lineage>
</organism>
<dbReference type="Proteomes" id="UP001199044">
    <property type="component" value="Unassembled WGS sequence"/>
</dbReference>
<sequence>MKPLLTIAICSTSLLVGCASQSKTPPPVQDTNSVQALTTWDDAYGECIQQARTSQYAFPKDNKWFNSLEPAQQKNVVIYLYQDKMYGCSAQETQTLKKALIKDGNDTLLNFFTSVNVFEKPNENLIAGLDADKVAHLAREVPVFNIAQAVKQLKLK</sequence>
<dbReference type="PROSITE" id="PS51257">
    <property type="entry name" value="PROKAR_LIPOPROTEIN"/>
    <property type="match status" value="1"/>
</dbReference>
<accession>A0ABS7YNX8</accession>
<gene>
    <name evidence="1" type="ORF">LDJ79_14785</name>
</gene>
<evidence type="ECO:0008006" key="3">
    <source>
        <dbReference type="Google" id="ProtNLM"/>
    </source>
</evidence>
<name>A0ABS7YNX8_9VIBR</name>
<dbReference type="EMBL" id="JAIWIU010000104">
    <property type="protein sequence ID" value="MCA2017387.1"/>
    <property type="molecule type" value="Genomic_DNA"/>
</dbReference>
<evidence type="ECO:0000313" key="1">
    <source>
        <dbReference type="EMBL" id="MCA2017387.1"/>
    </source>
</evidence>
<reference evidence="2" key="1">
    <citation type="submission" date="2023-07" db="EMBL/GenBank/DDBJ databases">
        <title>Molecular identification of indigenous halophilic bacteria isolated from red sea cost, biodegradation of synthetic dyes and assessment of degraded metabolite toxicity.</title>
        <authorList>
            <person name="Chaieb K."/>
            <person name="Altayb H.N."/>
        </authorList>
    </citation>
    <scope>NUCLEOTIDE SEQUENCE [LARGE SCALE GENOMIC DNA]</scope>
    <source>
        <strain evidence="2">K20</strain>
    </source>
</reference>
<comment type="caution">
    <text evidence="1">The sequence shown here is derived from an EMBL/GenBank/DDBJ whole genome shotgun (WGS) entry which is preliminary data.</text>
</comment>
<evidence type="ECO:0000313" key="2">
    <source>
        <dbReference type="Proteomes" id="UP001199044"/>
    </source>
</evidence>
<dbReference type="RefSeq" id="WP_225251129.1">
    <property type="nucleotide sequence ID" value="NZ_JAIWIU010000104.1"/>
</dbReference>
<keyword evidence="2" id="KW-1185">Reference proteome</keyword>
<protein>
    <recommendedName>
        <fullName evidence="3">Lipoprotein</fullName>
    </recommendedName>
</protein>